<evidence type="ECO:0000313" key="2">
    <source>
        <dbReference type="Proteomes" id="UP001523216"/>
    </source>
</evidence>
<reference evidence="1 2" key="1">
    <citation type="submission" date="2022-06" db="EMBL/GenBank/DDBJ databases">
        <title>Actinoplanes abujensis sp. nov., isolated from Nigerian arid soil.</title>
        <authorList>
            <person name="Ding P."/>
        </authorList>
    </citation>
    <scope>NUCLEOTIDE SEQUENCE [LARGE SCALE GENOMIC DNA]</scope>
    <source>
        <strain evidence="2">TRM88002</strain>
    </source>
</reference>
<comment type="caution">
    <text evidence="1">The sequence shown here is derived from an EMBL/GenBank/DDBJ whole genome shotgun (WGS) entry which is preliminary data.</text>
</comment>
<accession>A0ABT0Y859</accession>
<dbReference type="Proteomes" id="UP001523216">
    <property type="component" value="Unassembled WGS sequence"/>
</dbReference>
<proteinExistence type="predicted"/>
<keyword evidence="2" id="KW-1185">Reference proteome</keyword>
<gene>
    <name evidence="1" type="ORF">LXN57_32125</name>
</gene>
<name>A0ABT0Y859_9ACTN</name>
<organism evidence="1 2">
    <name type="scientific">Paractinoplanes hotanensis</name>
    <dbReference type="NCBI Taxonomy" id="2906497"/>
    <lineage>
        <taxon>Bacteria</taxon>
        <taxon>Bacillati</taxon>
        <taxon>Actinomycetota</taxon>
        <taxon>Actinomycetes</taxon>
        <taxon>Micromonosporales</taxon>
        <taxon>Micromonosporaceae</taxon>
        <taxon>Paractinoplanes</taxon>
    </lineage>
</organism>
<sequence length="260" mass="27923">MTRSETASTPRERASTDSGELELIAGLEPGTAGADADTVAAAVAFARNSRRDAQSRLAWARYAHHAAEQLFGQLHPVALQAGRVYQSVLAEHGHTLDAVTVARARLHVAEQAGDQVLALTSRCSYATALHRHGHCEQALRQARLCLQTWWASPHGFGHPATVLLSAAAIHAGCGRGSAAVNVLVDDAAHLRLLDPPSRRMAARWLALVATTHHGRCALPTLETASGRDDRLQQQFWLSVLETPHHHTRSTATKRLGGAIS</sequence>
<evidence type="ECO:0000313" key="1">
    <source>
        <dbReference type="EMBL" id="MCM4082224.1"/>
    </source>
</evidence>
<evidence type="ECO:0008006" key="3">
    <source>
        <dbReference type="Google" id="ProtNLM"/>
    </source>
</evidence>
<protein>
    <recommendedName>
        <fullName evidence="3">Tetratricopeptide repeat protein</fullName>
    </recommendedName>
</protein>
<dbReference type="EMBL" id="JAMQOL010000047">
    <property type="protein sequence ID" value="MCM4082224.1"/>
    <property type="molecule type" value="Genomic_DNA"/>
</dbReference>